<sequence length="206" mass="23139">MAIDNKVRKKILFGSLALLAVSVIYRILNPYSQPTVRELTYKQGDIISSEQANNKKTAKFDVAASLLDYKPQSYSVIRDPFNKPVSKDVASLNTPEEPETPEKTPEEDIVPEESHADIKEQEKQMAISAIVNGISDLRILGSCIKDGILSFFIKDGDIVTVIQKGTKIKDTYPVSDLTQDYILVNIPEFDEDVRINLKDFNGNRYL</sequence>
<dbReference type="Proteomes" id="UP000191931">
    <property type="component" value="Unassembled WGS sequence"/>
</dbReference>
<proteinExistence type="predicted"/>
<organism evidence="2 3">
    <name type="scientific">Desulfamplus magnetovallimortis</name>
    <dbReference type="NCBI Taxonomy" id="1246637"/>
    <lineage>
        <taxon>Bacteria</taxon>
        <taxon>Pseudomonadati</taxon>
        <taxon>Thermodesulfobacteriota</taxon>
        <taxon>Desulfobacteria</taxon>
        <taxon>Desulfobacterales</taxon>
        <taxon>Desulfobacteraceae</taxon>
        <taxon>Desulfamplus</taxon>
    </lineage>
</organism>
<evidence type="ECO:0000313" key="2">
    <source>
        <dbReference type="EMBL" id="SLM28659.1"/>
    </source>
</evidence>
<dbReference type="AlphaFoldDB" id="A0A1W1H863"/>
<name>A0A1W1H863_9BACT</name>
<accession>A0A1W1H863</accession>
<feature type="compositionally biased region" description="Basic and acidic residues" evidence="1">
    <location>
        <begin position="100"/>
        <end position="109"/>
    </location>
</feature>
<dbReference type="RefSeq" id="WP_080805067.1">
    <property type="nucleotide sequence ID" value="NZ_LT828549.1"/>
</dbReference>
<dbReference type="STRING" id="1246637.MTBBW1_1430031"/>
<dbReference type="EMBL" id="FWEV01000050">
    <property type="protein sequence ID" value="SLM28659.1"/>
    <property type="molecule type" value="Genomic_DNA"/>
</dbReference>
<gene>
    <name evidence="2" type="ORF">MTBBW1_1430031</name>
</gene>
<reference evidence="2 3" key="1">
    <citation type="submission" date="2017-03" db="EMBL/GenBank/DDBJ databases">
        <authorList>
            <person name="Afonso C.L."/>
            <person name="Miller P.J."/>
            <person name="Scott M.A."/>
            <person name="Spackman E."/>
            <person name="Goraichik I."/>
            <person name="Dimitrov K.M."/>
            <person name="Suarez D.L."/>
            <person name="Swayne D.E."/>
        </authorList>
    </citation>
    <scope>NUCLEOTIDE SEQUENCE [LARGE SCALE GENOMIC DNA]</scope>
    <source>
        <strain evidence="2">PRJEB14757</strain>
    </source>
</reference>
<feature type="region of interest" description="Disordered" evidence="1">
    <location>
        <begin position="87"/>
        <end position="109"/>
    </location>
</feature>
<evidence type="ECO:0000256" key="1">
    <source>
        <dbReference type="SAM" id="MobiDB-lite"/>
    </source>
</evidence>
<keyword evidence="3" id="KW-1185">Reference proteome</keyword>
<protein>
    <submittedName>
        <fullName evidence="2">Uncharacterized protein</fullName>
    </submittedName>
</protein>
<evidence type="ECO:0000313" key="3">
    <source>
        <dbReference type="Proteomes" id="UP000191931"/>
    </source>
</evidence>